<feature type="transmembrane region" description="Helical" evidence="6">
    <location>
        <begin position="209"/>
        <end position="230"/>
    </location>
</feature>
<dbReference type="PANTHER" id="PTHR30250:SF11">
    <property type="entry name" value="O-ANTIGEN TRANSPORTER-RELATED"/>
    <property type="match status" value="1"/>
</dbReference>
<feature type="transmembrane region" description="Helical" evidence="6">
    <location>
        <begin position="77"/>
        <end position="98"/>
    </location>
</feature>
<accession>A0A7M1WIV5</accession>
<keyword evidence="4 6" id="KW-1133">Transmembrane helix</keyword>
<evidence type="ECO:0000256" key="5">
    <source>
        <dbReference type="ARBA" id="ARBA00023136"/>
    </source>
</evidence>
<gene>
    <name evidence="7" type="ORF">VP393_00025</name>
</gene>
<organism evidence="7">
    <name type="scientific">Vibrio parahaemolyticus</name>
    <dbReference type="NCBI Taxonomy" id="670"/>
    <lineage>
        <taxon>Bacteria</taxon>
        <taxon>Pseudomonadati</taxon>
        <taxon>Pseudomonadota</taxon>
        <taxon>Gammaproteobacteria</taxon>
        <taxon>Vibrionales</taxon>
        <taxon>Vibrionaceae</taxon>
        <taxon>Vibrio</taxon>
    </lineage>
</organism>
<dbReference type="EMBL" id="MT898338">
    <property type="protein sequence ID" value="QOS27046.1"/>
    <property type="molecule type" value="Genomic_DNA"/>
</dbReference>
<dbReference type="PANTHER" id="PTHR30250">
    <property type="entry name" value="PST FAMILY PREDICTED COLANIC ACID TRANSPORTER"/>
    <property type="match status" value="1"/>
</dbReference>
<feature type="transmembrane region" description="Helical" evidence="6">
    <location>
        <begin position="167"/>
        <end position="189"/>
    </location>
</feature>
<feature type="transmembrane region" description="Helical" evidence="6">
    <location>
        <begin position="110"/>
        <end position="130"/>
    </location>
</feature>
<feature type="transmembrane region" description="Helical" evidence="6">
    <location>
        <begin position="250"/>
        <end position="272"/>
    </location>
</feature>
<dbReference type="GO" id="GO:0005886">
    <property type="term" value="C:plasma membrane"/>
    <property type="evidence" value="ECO:0007669"/>
    <property type="project" value="UniProtKB-SubCell"/>
</dbReference>
<feature type="transmembrane region" description="Helical" evidence="6">
    <location>
        <begin position="351"/>
        <end position="372"/>
    </location>
</feature>
<name>A0A7M1WIV5_VIBPH</name>
<evidence type="ECO:0008006" key="8">
    <source>
        <dbReference type="Google" id="ProtNLM"/>
    </source>
</evidence>
<keyword evidence="2" id="KW-1003">Cell membrane</keyword>
<comment type="subcellular location">
    <subcellularLocation>
        <location evidence="1">Cell membrane</location>
        <topology evidence="1">Multi-pass membrane protein</topology>
    </subcellularLocation>
</comment>
<protein>
    <recommendedName>
        <fullName evidence="8">Polysaccharide biosynthesis protein</fullName>
    </recommendedName>
</protein>
<reference evidence="7" key="1">
    <citation type="submission" date="2020-08" db="EMBL/GenBank/DDBJ databases">
        <title>Genetic structure, function and evolution of capsule biosynthesis loci in Vibrio parahaemolyticus.</title>
        <authorList>
            <person name="Li L."/>
            <person name="Bian S."/>
        </authorList>
    </citation>
    <scope>NUCLEOTIDE SEQUENCE</scope>
    <source>
        <strain evidence="7">VP393</strain>
    </source>
</reference>
<evidence type="ECO:0000256" key="2">
    <source>
        <dbReference type="ARBA" id="ARBA00022475"/>
    </source>
</evidence>
<dbReference type="AlphaFoldDB" id="A0A7M1WIV5"/>
<feature type="transmembrane region" description="Helical" evidence="6">
    <location>
        <begin position="12"/>
        <end position="33"/>
    </location>
</feature>
<keyword evidence="5 6" id="KW-0472">Membrane</keyword>
<dbReference type="InterPro" id="IPR050833">
    <property type="entry name" value="Poly_Biosynth_Transport"/>
</dbReference>
<feature type="transmembrane region" description="Helical" evidence="6">
    <location>
        <begin position="142"/>
        <end position="161"/>
    </location>
</feature>
<evidence type="ECO:0000313" key="7">
    <source>
        <dbReference type="EMBL" id="QOS27046.1"/>
    </source>
</evidence>
<keyword evidence="3 6" id="KW-0812">Transmembrane</keyword>
<evidence type="ECO:0000256" key="1">
    <source>
        <dbReference type="ARBA" id="ARBA00004651"/>
    </source>
</evidence>
<feature type="transmembrane region" description="Helical" evidence="6">
    <location>
        <begin position="384"/>
        <end position="403"/>
    </location>
</feature>
<feature type="transmembrane region" description="Helical" evidence="6">
    <location>
        <begin position="45"/>
        <end position="65"/>
    </location>
</feature>
<sequence>MIKRILKNSFSLLICNVLLRGTIFSINLIAANLLPQNQYGQLSMFRQTATLLEGFISGAFGTIEIKEISTKKNNKTISSIIALNVFLLLVLFCFIFYFSSSLVEKISFPFSPLVLSLLLFIFITSIRFTSLSLNIYLGLENFIEIFKVCVISCFLCMPLAFYISNNFGLIGCLISTVITYFICSIFYIISLFRKKYLVFDDIISFKYKLLIKQVGIVFLSILCSSWTLWYMRVLVSRTNNGLVEIANFDIVFQFLTVIMMVTGATTSVLIPRLADSSESKTKNIFINFLINYVVIILFALLIYLLGDELLSLSGESYMTKDNHDMLVLIMIGALFFTSSSIMNKISISKDCFWIVFISSVISSIYSLSYLLYNGTYDAQSLVMGYINFYMISFLTYLLLVSFVKYKK</sequence>
<proteinExistence type="predicted"/>
<evidence type="ECO:0000256" key="3">
    <source>
        <dbReference type="ARBA" id="ARBA00022692"/>
    </source>
</evidence>
<feature type="transmembrane region" description="Helical" evidence="6">
    <location>
        <begin position="325"/>
        <end position="342"/>
    </location>
</feature>
<feature type="transmembrane region" description="Helical" evidence="6">
    <location>
        <begin position="284"/>
        <end position="305"/>
    </location>
</feature>
<evidence type="ECO:0000256" key="4">
    <source>
        <dbReference type="ARBA" id="ARBA00022989"/>
    </source>
</evidence>
<evidence type="ECO:0000256" key="6">
    <source>
        <dbReference type="SAM" id="Phobius"/>
    </source>
</evidence>